<reference evidence="4" key="1">
    <citation type="journal article" date="2019" name="Nat. Commun.">
        <title>The genome of broomcorn millet.</title>
        <authorList>
            <person name="Zou C."/>
            <person name="Miki D."/>
            <person name="Li D."/>
            <person name="Tang Q."/>
            <person name="Xiao L."/>
            <person name="Rajput S."/>
            <person name="Deng P."/>
            <person name="Jia W."/>
            <person name="Huang R."/>
            <person name="Zhang M."/>
            <person name="Sun Y."/>
            <person name="Hu J."/>
            <person name="Fu X."/>
            <person name="Schnable P.S."/>
            <person name="Li F."/>
            <person name="Zhang H."/>
            <person name="Feng B."/>
            <person name="Zhu X."/>
            <person name="Liu R."/>
            <person name="Schnable J.C."/>
            <person name="Zhu J.-K."/>
            <person name="Zhang H."/>
        </authorList>
    </citation>
    <scope>NUCLEOTIDE SEQUENCE [LARGE SCALE GENOMIC DNA]</scope>
</reference>
<gene>
    <name evidence="3" type="ORF">C2845_PM16G13960</name>
</gene>
<keyword evidence="2" id="KW-0812">Transmembrane</keyword>
<organism evidence="3 4">
    <name type="scientific">Panicum miliaceum</name>
    <name type="common">Proso millet</name>
    <name type="synonym">Broomcorn millet</name>
    <dbReference type="NCBI Taxonomy" id="4540"/>
    <lineage>
        <taxon>Eukaryota</taxon>
        <taxon>Viridiplantae</taxon>
        <taxon>Streptophyta</taxon>
        <taxon>Embryophyta</taxon>
        <taxon>Tracheophyta</taxon>
        <taxon>Spermatophyta</taxon>
        <taxon>Magnoliopsida</taxon>
        <taxon>Liliopsida</taxon>
        <taxon>Poales</taxon>
        <taxon>Poaceae</taxon>
        <taxon>PACMAD clade</taxon>
        <taxon>Panicoideae</taxon>
        <taxon>Panicodae</taxon>
        <taxon>Paniceae</taxon>
        <taxon>Panicinae</taxon>
        <taxon>Panicum</taxon>
        <taxon>Panicum sect. Panicum</taxon>
    </lineage>
</organism>
<feature type="compositionally biased region" description="Acidic residues" evidence="1">
    <location>
        <begin position="409"/>
        <end position="426"/>
    </location>
</feature>
<feature type="compositionally biased region" description="Basic and acidic residues" evidence="1">
    <location>
        <begin position="431"/>
        <end position="448"/>
    </location>
</feature>
<comment type="caution">
    <text evidence="3">The sequence shown here is derived from an EMBL/GenBank/DDBJ whole genome shotgun (WGS) entry which is preliminary data.</text>
</comment>
<evidence type="ECO:0000313" key="3">
    <source>
        <dbReference type="EMBL" id="RLM65776.1"/>
    </source>
</evidence>
<dbReference type="AlphaFoldDB" id="A0A3L6PYM2"/>
<evidence type="ECO:0000256" key="2">
    <source>
        <dbReference type="SAM" id="Phobius"/>
    </source>
</evidence>
<feature type="transmembrane region" description="Helical" evidence="2">
    <location>
        <begin position="188"/>
        <end position="205"/>
    </location>
</feature>
<evidence type="ECO:0000313" key="4">
    <source>
        <dbReference type="Proteomes" id="UP000275267"/>
    </source>
</evidence>
<feature type="transmembrane region" description="Helical" evidence="2">
    <location>
        <begin position="248"/>
        <end position="268"/>
    </location>
</feature>
<protein>
    <submittedName>
        <fullName evidence="3">Uncharacterized protein</fullName>
    </submittedName>
</protein>
<dbReference type="EMBL" id="PQIB02000015">
    <property type="protein sequence ID" value="RLM65776.1"/>
    <property type="molecule type" value="Genomic_DNA"/>
</dbReference>
<name>A0A3L6PYM2_PANMI</name>
<keyword evidence="4" id="KW-1185">Reference proteome</keyword>
<feature type="region of interest" description="Disordered" evidence="1">
    <location>
        <begin position="81"/>
        <end position="117"/>
    </location>
</feature>
<dbReference type="OrthoDB" id="692168at2759"/>
<dbReference type="STRING" id="4540.A0A3L6PYM2"/>
<feature type="region of interest" description="Disordered" evidence="1">
    <location>
        <begin position="403"/>
        <end position="480"/>
    </location>
</feature>
<keyword evidence="2" id="KW-0472">Membrane</keyword>
<accession>A0A3L6PYM2</accession>
<evidence type="ECO:0000256" key="1">
    <source>
        <dbReference type="SAM" id="MobiDB-lite"/>
    </source>
</evidence>
<feature type="transmembrane region" description="Helical" evidence="2">
    <location>
        <begin position="331"/>
        <end position="358"/>
    </location>
</feature>
<keyword evidence="2" id="KW-1133">Transmembrane helix</keyword>
<feature type="compositionally biased region" description="Acidic residues" evidence="1">
    <location>
        <begin position="455"/>
        <end position="467"/>
    </location>
</feature>
<feature type="compositionally biased region" description="Basic residues" evidence="1">
    <location>
        <begin position="103"/>
        <end position="117"/>
    </location>
</feature>
<proteinExistence type="predicted"/>
<dbReference type="Proteomes" id="UP000275267">
    <property type="component" value="Unassembled WGS sequence"/>
</dbReference>
<sequence length="492" mass="52388">MAVVVPAATHGAGVGAAAAAAVPASTMALVPACAICCVAVSAGVSSMLAYYATLGVSLACFARAVWPDRVDAVLGPLGARARRPGGRPAAPAGRGAGAPRDRARLRRGRGVRAPRKRARRARTQAPSVLGYLRGAVCAIRSPASCKKGEEEEGAAGFVFRDIVSLVGIGFYLLFSTQVIFRFSTISGTQFYAACLAAACGLAMLIDLPDEDDDEADTNDAADTTQQRDGAAGEARLDAELEVRESWQFLRVLIITAFCFDAFLLHVTLGPRPTELALLALWNFEVLSVGRQVELTPDDGEGAEGSAGSVDGAVDKWRRGAMAVLAASGVKIFVIYLALDFYLAALSFLWLCVMADLLLLEEDSFSEMDESGDDEDREAELAGIGEDITVGADEGADEARAEHYFKTSSSEDEEEAHTSSSEDEEEGCALNEHCDSSEEREQRREEPDGSSHGSTDEDDSWDLVEIDPEMPAKENCGANRKSSRLLFPWKSAA</sequence>
<feature type="transmembrane region" description="Helical" evidence="2">
    <location>
        <begin position="162"/>
        <end position="182"/>
    </location>
</feature>